<dbReference type="Pfam" id="PF01969">
    <property type="entry name" value="Ni_insertion"/>
    <property type="match status" value="1"/>
</dbReference>
<evidence type="ECO:0000256" key="1">
    <source>
        <dbReference type="HAMAP-Rule" id="MF_01074"/>
    </source>
</evidence>
<dbReference type="PANTHER" id="PTHR36566:SF1">
    <property type="entry name" value="PYRIDINIUM-3,5-BISTHIOCARBOXYLIC ACID MONONUCLEOTIDE NICKEL INSERTION PROTEIN"/>
    <property type="match status" value="1"/>
</dbReference>
<accession>A0A226QEI6</accession>
<dbReference type="Gene3D" id="3.30.70.1380">
    <property type="entry name" value="Transcriptional regulatory protein pf0864 domain like"/>
    <property type="match status" value="1"/>
</dbReference>
<dbReference type="GO" id="GO:0016151">
    <property type="term" value="F:nickel cation binding"/>
    <property type="evidence" value="ECO:0007669"/>
    <property type="project" value="UniProtKB-UniRule"/>
</dbReference>
<evidence type="ECO:0000313" key="3">
    <source>
        <dbReference type="Proteomes" id="UP000198378"/>
    </source>
</evidence>
<gene>
    <name evidence="1" type="primary">larC</name>
    <name evidence="2" type="ORF">B9L19_08545</name>
</gene>
<dbReference type="Gene3D" id="3.10.20.300">
    <property type="entry name" value="mk0293 like domain"/>
    <property type="match status" value="1"/>
</dbReference>
<comment type="similarity">
    <text evidence="1">Belongs to the LarC family.</text>
</comment>
<dbReference type="GO" id="GO:0051604">
    <property type="term" value="P:protein maturation"/>
    <property type="evidence" value="ECO:0007669"/>
    <property type="project" value="UniProtKB-UniRule"/>
</dbReference>
<dbReference type="Proteomes" id="UP000198378">
    <property type="component" value="Unassembled WGS sequence"/>
</dbReference>
<dbReference type="KEGG" id="gtm:GT3921_09735"/>
<reference evidence="2 3" key="1">
    <citation type="submission" date="2017-05" db="EMBL/GenBank/DDBJ databases">
        <title>The genome sequence of Geobacillus thermocatenulatus DSM 730.</title>
        <authorList>
            <person name="Ramaloko W.T."/>
            <person name="Koen N."/>
            <person name="Polliack S."/>
            <person name="Aliyu H."/>
            <person name="Lebre P."/>
            <person name="Mohr T."/>
            <person name="Oswald F."/>
            <person name="Zwick M."/>
            <person name="Neumann A."/>
            <person name="Syldatk C."/>
            <person name="Cowan D."/>
            <person name="De Maayer P."/>
        </authorList>
    </citation>
    <scope>NUCLEOTIDE SEQUENCE [LARGE SCALE GENOMIC DNA]</scope>
    <source>
        <strain evidence="2 3">BGSC 93A1</strain>
    </source>
</reference>
<comment type="catalytic activity">
    <reaction evidence="1">
        <text>Ni(II)-pyridinium-3,5-bisthiocarboxylate mononucleotide = pyridinium-3,5-bisthiocarboxylate mononucleotide + Ni(2+)</text>
        <dbReference type="Rhea" id="RHEA:54784"/>
        <dbReference type="ChEBI" id="CHEBI:49786"/>
        <dbReference type="ChEBI" id="CHEBI:137372"/>
        <dbReference type="ChEBI" id="CHEBI:137373"/>
        <dbReference type="EC" id="4.99.1.12"/>
    </reaction>
</comment>
<proteinExistence type="inferred from homology"/>
<dbReference type="EMBL" id="NEWK01000001">
    <property type="protein sequence ID" value="OXB90027.1"/>
    <property type="molecule type" value="Genomic_DNA"/>
</dbReference>
<sequence length="411" mass="45261">MKILYLDCFSGISGDMMVGALVDAGVPSEKIETELKKLPLSGYELQWGKVVKKGISATKFDVIIQDNMGDDHHHKSHHAHRHYSDIINMIHRSELSEEVKQRVEQIFHCIAIAEAKIHGIPIEKVHFHEVGAVDSIVDIVATAIALTELHIDYVVSSPVPLGCGSIRCAHGVYPVPAPATLEILQGVPVVSNHLPFELTTPTGAGIIKSQVNSYGPIPSMKISAVGYGAGTRDLPDQPNVLRVVIGEEVRITTGGPQLFHSKEETVYILECQLDDMPGEALGYVMDGLFEKGALDVFYTPVFMKKNRPGVLLTVLTSETHVEQCAQFVLKETTTLGIRKDTCVREVLERDVVTVSTSYGNIRVKQAIHKGKVIRQMPEYEDVKEAARTHQAAFLDVYAEAAEEARRRVKGE</sequence>
<dbReference type="PANTHER" id="PTHR36566">
    <property type="entry name" value="NICKEL INSERTION PROTEIN-RELATED"/>
    <property type="match status" value="1"/>
</dbReference>
<evidence type="ECO:0000313" key="2">
    <source>
        <dbReference type="EMBL" id="OXB90027.1"/>
    </source>
</evidence>
<protein>
    <recommendedName>
        <fullName evidence="1">Pyridinium-3,5-bisthiocarboxylic acid mononucleotide nickel insertion protein</fullName>
        <shortName evidence="1">P2TMN nickel insertion protein</shortName>
        <ecNumber evidence="1">4.99.1.12</ecNumber>
    </recommendedName>
    <alternativeName>
        <fullName evidence="1">Nickel-pincer cofactor biosynthesis protein LarC</fullName>
    </alternativeName>
</protein>
<dbReference type="NCBIfam" id="TIGR00299">
    <property type="entry name" value="nickel pincer cofactor biosynthesis protein LarC"/>
    <property type="match status" value="1"/>
</dbReference>
<organism evidence="2 3">
    <name type="scientific">Geobacillus thermocatenulatus</name>
    <dbReference type="NCBI Taxonomy" id="33938"/>
    <lineage>
        <taxon>Bacteria</taxon>
        <taxon>Bacillati</taxon>
        <taxon>Bacillota</taxon>
        <taxon>Bacilli</taxon>
        <taxon>Bacillales</taxon>
        <taxon>Anoxybacillaceae</taxon>
        <taxon>Geobacillus</taxon>
        <taxon>Geobacillus thermoleovorans group</taxon>
    </lineage>
</organism>
<dbReference type="AlphaFoldDB" id="A0A226QEI6"/>
<name>A0A226QEI6_9BACL</name>
<dbReference type="GO" id="GO:0016829">
    <property type="term" value="F:lyase activity"/>
    <property type="evidence" value="ECO:0007669"/>
    <property type="project" value="UniProtKB-UniRule"/>
</dbReference>
<comment type="function">
    <text evidence="1">Involved in the biosynthesis of a nickel-pincer cofactor ((SCS)Ni(II) pincer complex). Binds Ni(2+), and functions in nickel delivery to pyridinium-3,5-bisthiocarboxylic acid mononucleotide (P2TMN), to form the mature cofactor. Is thus probably required for the activation of nickel-pincer cofactor-dependent enzymes.</text>
</comment>
<comment type="caution">
    <text evidence="2">The sequence shown here is derived from an EMBL/GenBank/DDBJ whole genome shotgun (WGS) entry which is preliminary data.</text>
</comment>
<dbReference type="EC" id="4.99.1.12" evidence="1"/>
<keyword evidence="1" id="KW-0456">Lyase</keyword>
<dbReference type="HAMAP" id="MF_01074">
    <property type="entry name" value="LarC"/>
    <property type="match status" value="1"/>
</dbReference>
<keyword evidence="1" id="KW-0533">Nickel</keyword>
<keyword evidence="3" id="KW-1185">Reference proteome</keyword>
<dbReference type="RefSeq" id="WP_089113899.1">
    <property type="nucleotide sequence ID" value="NZ_CP018058.1"/>
</dbReference>
<dbReference type="InterPro" id="IPR002822">
    <property type="entry name" value="Ni_insertion"/>
</dbReference>